<gene>
    <name evidence="3" type="ORF">ACFQGD_30320</name>
</gene>
<evidence type="ECO:0000256" key="1">
    <source>
        <dbReference type="SAM" id="MobiDB-lite"/>
    </source>
</evidence>
<keyword evidence="2" id="KW-0812">Transmembrane</keyword>
<comment type="caution">
    <text evidence="3">The sequence shown here is derived from an EMBL/GenBank/DDBJ whole genome shotgun (WGS) entry which is preliminary data.</text>
</comment>
<organism evidence="3 4">
    <name type="scientific">Haloechinothrix salitolerans</name>
    <dbReference type="NCBI Taxonomy" id="926830"/>
    <lineage>
        <taxon>Bacteria</taxon>
        <taxon>Bacillati</taxon>
        <taxon>Actinomycetota</taxon>
        <taxon>Actinomycetes</taxon>
        <taxon>Pseudonocardiales</taxon>
        <taxon>Pseudonocardiaceae</taxon>
        <taxon>Haloechinothrix</taxon>
    </lineage>
</organism>
<evidence type="ECO:0000313" key="3">
    <source>
        <dbReference type="EMBL" id="MFC6871426.1"/>
    </source>
</evidence>
<accession>A0ABW2C7U3</accession>
<feature type="compositionally biased region" description="Basic and acidic residues" evidence="1">
    <location>
        <begin position="261"/>
        <end position="270"/>
    </location>
</feature>
<evidence type="ECO:0000256" key="2">
    <source>
        <dbReference type="SAM" id="Phobius"/>
    </source>
</evidence>
<feature type="region of interest" description="Disordered" evidence="1">
    <location>
        <begin position="251"/>
        <end position="297"/>
    </location>
</feature>
<dbReference type="Pfam" id="PF10935">
    <property type="entry name" value="DUF2637"/>
    <property type="match status" value="1"/>
</dbReference>
<proteinExistence type="predicted"/>
<dbReference type="Proteomes" id="UP001596337">
    <property type="component" value="Unassembled WGS sequence"/>
</dbReference>
<evidence type="ECO:0000313" key="4">
    <source>
        <dbReference type="Proteomes" id="UP001596337"/>
    </source>
</evidence>
<reference evidence="4" key="1">
    <citation type="journal article" date="2019" name="Int. J. Syst. Evol. Microbiol.">
        <title>The Global Catalogue of Microorganisms (GCM) 10K type strain sequencing project: providing services to taxonomists for standard genome sequencing and annotation.</title>
        <authorList>
            <consortium name="The Broad Institute Genomics Platform"/>
            <consortium name="The Broad Institute Genome Sequencing Center for Infectious Disease"/>
            <person name="Wu L."/>
            <person name="Ma J."/>
        </authorList>
    </citation>
    <scope>NUCLEOTIDE SEQUENCE [LARGE SCALE GENOMIC DNA]</scope>
    <source>
        <strain evidence="4">KCTC 32255</strain>
    </source>
</reference>
<protein>
    <submittedName>
        <fullName evidence="3">DUF2637 domain-containing protein</fullName>
    </submittedName>
</protein>
<keyword evidence="4" id="KW-1185">Reference proteome</keyword>
<feature type="compositionally biased region" description="Low complexity" evidence="1">
    <location>
        <begin position="163"/>
        <end position="179"/>
    </location>
</feature>
<dbReference type="InterPro" id="IPR021235">
    <property type="entry name" value="DUF2637"/>
</dbReference>
<sequence>MSTHTPISPRLARRVRATTTAAVATVAAVAAAVSYAHMYDLAAASGEEWRSWLLPLAVDGLLAAAGMSMLVARHHGRRPTPLAWVSLWLGIAASLAANVAAAEPTVTGRLVAAWPPVALALAFELLMQQHNLHASTRRTHEETEPAARGAHRPSASTQRVDAPECAPEPAEASAPTAHASHVERAQSTRATSGRRAPKKRARANGQSAREKARTVFDRALAEGRADALTGAALAAEVGAHPATARRWLADWRTATSTPEPATDRADEHAAADASAEDFAADDAPRLAVVGETTGGSR</sequence>
<feature type="region of interest" description="Disordered" evidence="1">
    <location>
        <begin position="134"/>
        <end position="212"/>
    </location>
</feature>
<dbReference type="EMBL" id="JBHSXX010000001">
    <property type="protein sequence ID" value="MFC6871426.1"/>
    <property type="molecule type" value="Genomic_DNA"/>
</dbReference>
<name>A0ABW2C7U3_9PSEU</name>
<dbReference type="RefSeq" id="WP_345390986.1">
    <property type="nucleotide sequence ID" value="NZ_BAABLA010000007.1"/>
</dbReference>
<feature type="transmembrane region" description="Helical" evidence="2">
    <location>
        <begin position="52"/>
        <end position="70"/>
    </location>
</feature>
<keyword evidence="2" id="KW-0472">Membrane</keyword>
<keyword evidence="2" id="KW-1133">Transmembrane helix</keyword>
<feature type="transmembrane region" description="Helical" evidence="2">
    <location>
        <begin position="82"/>
        <end position="102"/>
    </location>
</feature>